<dbReference type="PIRSF" id="PIRSF006276">
    <property type="entry name" value="UspA"/>
    <property type="match status" value="1"/>
</dbReference>
<dbReference type="InterPro" id="IPR014729">
    <property type="entry name" value="Rossmann-like_a/b/a_fold"/>
</dbReference>
<dbReference type="OrthoDB" id="9777884at2"/>
<feature type="domain" description="UspA" evidence="3">
    <location>
        <begin position="3"/>
        <end position="140"/>
    </location>
</feature>
<dbReference type="Proteomes" id="UP000078454">
    <property type="component" value="Unassembled WGS sequence"/>
</dbReference>
<dbReference type="Pfam" id="PF00582">
    <property type="entry name" value="Usp"/>
    <property type="match status" value="1"/>
</dbReference>
<dbReference type="Gene3D" id="3.40.50.620">
    <property type="entry name" value="HUPs"/>
    <property type="match status" value="1"/>
</dbReference>
<evidence type="ECO:0000313" key="4">
    <source>
        <dbReference type="EMBL" id="OAS19702.1"/>
    </source>
</evidence>
<dbReference type="PANTHER" id="PTHR46268">
    <property type="entry name" value="STRESS RESPONSE PROTEIN NHAX"/>
    <property type="match status" value="1"/>
</dbReference>
<name>A0A198AET4_9BACL</name>
<evidence type="ECO:0000256" key="1">
    <source>
        <dbReference type="ARBA" id="ARBA00008791"/>
    </source>
</evidence>
<dbReference type="RefSeq" id="WP_068663514.1">
    <property type="nucleotide sequence ID" value="NZ_LYPB01000054.1"/>
</dbReference>
<comment type="similarity">
    <text evidence="1 2">Belongs to the universal stress protein A family.</text>
</comment>
<accession>A0A198AET4</accession>
<protein>
    <recommendedName>
        <fullName evidence="2">Universal stress protein</fullName>
    </recommendedName>
</protein>
<dbReference type="AlphaFoldDB" id="A0A198AET4"/>
<dbReference type="InterPro" id="IPR006015">
    <property type="entry name" value="Universal_stress_UspA"/>
</dbReference>
<proteinExistence type="inferred from homology"/>
<gene>
    <name evidence="4" type="ORF">A8708_26120</name>
</gene>
<dbReference type="CDD" id="cd00293">
    <property type="entry name" value="USP-like"/>
    <property type="match status" value="1"/>
</dbReference>
<comment type="subcellular location">
    <subcellularLocation>
        <location evidence="2">Cytoplasm</location>
    </subcellularLocation>
</comment>
<dbReference type="PRINTS" id="PR01438">
    <property type="entry name" value="UNVRSLSTRESS"/>
</dbReference>
<dbReference type="InterPro" id="IPR006016">
    <property type="entry name" value="UspA"/>
</dbReference>
<dbReference type="GO" id="GO:0005737">
    <property type="term" value="C:cytoplasm"/>
    <property type="evidence" value="ECO:0007669"/>
    <property type="project" value="UniProtKB-SubCell"/>
</dbReference>
<sequence length="140" mass="15445">MLYSKILVAYDGSEASDKALDSAIKLAQLNHYSKLEIIHIFNMPTYDVGGQYLVPPIEIEQAYSEDVVAKIKKKISNFTNVNIEVRKGSIAKQILQYAQEIHADLIVVGSRGLNSLGEFVLGSVSHNVVQHAPIPVLIIK</sequence>
<reference evidence="4 5" key="1">
    <citation type="submission" date="2016-05" db="EMBL/GenBank/DDBJ databases">
        <title>Paenibacillus sp. 1ZS3-15 nov., isolated from the rhizosphere soil.</title>
        <authorList>
            <person name="Zhang X.X."/>
            <person name="Zhang J."/>
        </authorList>
    </citation>
    <scope>NUCLEOTIDE SEQUENCE [LARGE SCALE GENOMIC DNA]</scope>
    <source>
        <strain evidence="4 5">1ZS3-15</strain>
    </source>
</reference>
<evidence type="ECO:0000259" key="3">
    <source>
        <dbReference type="Pfam" id="PF00582"/>
    </source>
</evidence>
<keyword evidence="2" id="KW-0963">Cytoplasm</keyword>
<dbReference type="SUPFAM" id="SSF52402">
    <property type="entry name" value="Adenine nucleotide alpha hydrolases-like"/>
    <property type="match status" value="1"/>
</dbReference>
<organism evidence="4 5">
    <name type="scientific">Paenibacillus oryzisoli</name>
    <dbReference type="NCBI Taxonomy" id="1850517"/>
    <lineage>
        <taxon>Bacteria</taxon>
        <taxon>Bacillati</taxon>
        <taxon>Bacillota</taxon>
        <taxon>Bacilli</taxon>
        <taxon>Bacillales</taxon>
        <taxon>Paenibacillaceae</taxon>
        <taxon>Paenibacillus</taxon>
    </lineage>
</organism>
<evidence type="ECO:0000313" key="5">
    <source>
        <dbReference type="Proteomes" id="UP000078454"/>
    </source>
</evidence>
<comment type="caution">
    <text evidence="4">The sequence shown here is derived from an EMBL/GenBank/DDBJ whole genome shotgun (WGS) entry which is preliminary data.</text>
</comment>
<keyword evidence="5" id="KW-1185">Reference proteome</keyword>
<dbReference type="STRING" id="1850517.A8708_26120"/>
<evidence type="ECO:0000256" key="2">
    <source>
        <dbReference type="PIRNR" id="PIRNR006276"/>
    </source>
</evidence>
<dbReference type="EMBL" id="LYPB01000054">
    <property type="protein sequence ID" value="OAS19702.1"/>
    <property type="molecule type" value="Genomic_DNA"/>
</dbReference>
<dbReference type="PANTHER" id="PTHR46268:SF6">
    <property type="entry name" value="UNIVERSAL STRESS PROTEIN UP12"/>
    <property type="match status" value="1"/>
</dbReference>